<sequence length="179" mass="18835">MGKTHFDLNFKNLLEIDINGGTDLTSDKENANWAKLLRGINTITPSAADTTDATPYWDGEGFTDTEVTGKNITFALSGHRVMGDPAQDYVASHFLDIGDKLRTLARWTDPAGNVVESVATLTSIVPFGGAANVKQTFSFTLALDGKPVYTPASTQSGGTTPTPSTSSTGTDGEAKSSGQ</sequence>
<dbReference type="Proteomes" id="UP000196118">
    <property type="component" value="Chromosome"/>
</dbReference>
<evidence type="ECO:0000313" key="2">
    <source>
        <dbReference type="EMBL" id="ARW19882.1"/>
    </source>
</evidence>
<reference evidence="2 3" key="1">
    <citation type="submission" date="2017-05" db="EMBL/GenBank/DDBJ databases">
        <title>Genome sequence of Pediococcus pentosaceus strain SRCM100892.</title>
        <authorList>
            <person name="Cho S.H."/>
        </authorList>
    </citation>
    <scope>NUCLEOTIDE SEQUENCE [LARGE SCALE GENOMIC DNA]</scope>
    <source>
        <strain evidence="2 3">SRCM100892</strain>
    </source>
</reference>
<evidence type="ECO:0008006" key="4">
    <source>
        <dbReference type="Google" id="ProtNLM"/>
    </source>
</evidence>
<dbReference type="AlphaFoldDB" id="A0A1Y0VP19"/>
<name>A0A1Y0VP19_PEDPE</name>
<gene>
    <name evidence="2" type="ORF">S100892_01309</name>
</gene>
<dbReference type="EMBL" id="CP021474">
    <property type="protein sequence ID" value="ARW19882.1"/>
    <property type="molecule type" value="Genomic_DNA"/>
</dbReference>
<evidence type="ECO:0000256" key="1">
    <source>
        <dbReference type="SAM" id="MobiDB-lite"/>
    </source>
</evidence>
<feature type="compositionally biased region" description="Low complexity" evidence="1">
    <location>
        <begin position="150"/>
        <end position="170"/>
    </location>
</feature>
<dbReference type="NCBIfam" id="NF047353">
    <property type="entry name" value="tube_lmo2291"/>
    <property type="match status" value="1"/>
</dbReference>
<organism evidence="2 3">
    <name type="scientific">Pediococcus pentosaceus</name>
    <dbReference type="NCBI Taxonomy" id="1255"/>
    <lineage>
        <taxon>Bacteria</taxon>
        <taxon>Bacillati</taxon>
        <taxon>Bacillota</taxon>
        <taxon>Bacilli</taxon>
        <taxon>Lactobacillales</taxon>
        <taxon>Lactobacillaceae</taxon>
        <taxon>Pediococcus</taxon>
    </lineage>
</organism>
<accession>A0A1Y0VP19</accession>
<protein>
    <recommendedName>
        <fullName evidence="4">Capsid protein</fullName>
    </recommendedName>
</protein>
<feature type="region of interest" description="Disordered" evidence="1">
    <location>
        <begin position="149"/>
        <end position="179"/>
    </location>
</feature>
<evidence type="ECO:0000313" key="3">
    <source>
        <dbReference type="Proteomes" id="UP000196118"/>
    </source>
</evidence>
<proteinExistence type="predicted"/>